<proteinExistence type="predicted"/>
<sequence length="86" mass="9542">MSRQCVSHHDHNWPAKRTMQSAEERRGEERRGPTPRKSSKALTGPSAAPENVFFIRRPSNGSKEFSTAKQNSGLAVVHLIRSGTSL</sequence>
<feature type="region of interest" description="Disordered" evidence="1">
    <location>
        <begin position="1"/>
        <end position="49"/>
    </location>
</feature>
<gene>
    <name evidence="2" type="ORF">EYF80_039227</name>
</gene>
<evidence type="ECO:0000313" key="2">
    <source>
        <dbReference type="EMBL" id="TNN50587.1"/>
    </source>
</evidence>
<dbReference type="AlphaFoldDB" id="A0A4Z2GAH6"/>
<keyword evidence="3" id="KW-1185">Reference proteome</keyword>
<protein>
    <submittedName>
        <fullName evidence="2">Uncharacterized protein</fullName>
    </submittedName>
</protein>
<feature type="compositionally biased region" description="Basic and acidic residues" evidence="1">
    <location>
        <begin position="22"/>
        <end position="32"/>
    </location>
</feature>
<comment type="caution">
    <text evidence="2">The sequence shown here is derived from an EMBL/GenBank/DDBJ whole genome shotgun (WGS) entry which is preliminary data.</text>
</comment>
<accession>A0A4Z2GAH6</accession>
<dbReference type="Proteomes" id="UP000314294">
    <property type="component" value="Unassembled WGS sequence"/>
</dbReference>
<evidence type="ECO:0000256" key="1">
    <source>
        <dbReference type="SAM" id="MobiDB-lite"/>
    </source>
</evidence>
<evidence type="ECO:0000313" key="3">
    <source>
        <dbReference type="Proteomes" id="UP000314294"/>
    </source>
</evidence>
<reference evidence="2 3" key="1">
    <citation type="submission" date="2019-03" db="EMBL/GenBank/DDBJ databases">
        <title>First draft genome of Liparis tanakae, snailfish: a comprehensive survey of snailfish specific genes.</title>
        <authorList>
            <person name="Kim W."/>
            <person name="Song I."/>
            <person name="Jeong J.-H."/>
            <person name="Kim D."/>
            <person name="Kim S."/>
            <person name="Ryu S."/>
            <person name="Song J.Y."/>
            <person name="Lee S.K."/>
        </authorList>
    </citation>
    <scope>NUCLEOTIDE SEQUENCE [LARGE SCALE GENOMIC DNA]</scope>
    <source>
        <tissue evidence="2">Muscle</tissue>
    </source>
</reference>
<name>A0A4Z2GAH6_9TELE</name>
<organism evidence="2 3">
    <name type="scientific">Liparis tanakae</name>
    <name type="common">Tanaka's snailfish</name>
    <dbReference type="NCBI Taxonomy" id="230148"/>
    <lineage>
        <taxon>Eukaryota</taxon>
        <taxon>Metazoa</taxon>
        <taxon>Chordata</taxon>
        <taxon>Craniata</taxon>
        <taxon>Vertebrata</taxon>
        <taxon>Euteleostomi</taxon>
        <taxon>Actinopterygii</taxon>
        <taxon>Neopterygii</taxon>
        <taxon>Teleostei</taxon>
        <taxon>Neoteleostei</taxon>
        <taxon>Acanthomorphata</taxon>
        <taxon>Eupercaria</taxon>
        <taxon>Perciformes</taxon>
        <taxon>Cottioidei</taxon>
        <taxon>Cottales</taxon>
        <taxon>Liparidae</taxon>
        <taxon>Liparis</taxon>
    </lineage>
</organism>
<dbReference type="EMBL" id="SRLO01000612">
    <property type="protein sequence ID" value="TNN50587.1"/>
    <property type="molecule type" value="Genomic_DNA"/>
</dbReference>